<feature type="region of interest" description="Disordered" evidence="1">
    <location>
        <begin position="663"/>
        <end position="756"/>
    </location>
</feature>
<gene>
    <name evidence="4" type="ORF">NTEN_LOCUS6680</name>
</gene>
<dbReference type="OrthoDB" id="70874at2759"/>
<dbReference type="PANTHER" id="PTHR13052:SF3">
    <property type="entry name" value="NUCLEAR FACTOR RELATED TO KAPPA-B-BINDING PROTEIN"/>
    <property type="match status" value="1"/>
</dbReference>
<feature type="compositionally biased region" description="Basic and acidic residues" evidence="1">
    <location>
        <begin position="488"/>
        <end position="498"/>
    </location>
</feature>
<feature type="compositionally biased region" description="Low complexity" evidence="1">
    <location>
        <begin position="726"/>
        <end position="738"/>
    </location>
</feature>
<dbReference type="Pfam" id="PF14465">
    <property type="entry name" value="WHD_1st_NFRKB"/>
    <property type="match status" value="1"/>
</dbReference>
<dbReference type="AlphaFoldDB" id="A0A6H5GCN1"/>
<feature type="compositionally biased region" description="Acidic residues" evidence="1">
    <location>
        <begin position="682"/>
        <end position="692"/>
    </location>
</feature>
<dbReference type="Gene3D" id="1.10.10.2430">
    <property type="entry name" value="NFRKB winged helix-like domain"/>
    <property type="match status" value="1"/>
</dbReference>
<feature type="region of interest" description="Disordered" evidence="1">
    <location>
        <begin position="460"/>
        <end position="498"/>
    </location>
</feature>
<accession>A0A6H5GCN1</accession>
<feature type="region of interest" description="Disordered" evidence="1">
    <location>
        <begin position="808"/>
        <end position="854"/>
    </location>
</feature>
<name>A0A6H5GCN1_9HEMI</name>
<feature type="domain" description="Nuclear factor related to kappa-B-binding protein second winged helix" evidence="3">
    <location>
        <begin position="490"/>
        <end position="626"/>
    </location>
</feature>
<evidence type="ECO:0000256" key="1">
    <source>
        <dbReference type="SAM" id="MobiDB-lite"/>
    </source>
</evidence>
<keyword evidence="5" id="KW-1185">Reference proteome</keyword>
<dbReference type="GO" id="GO:0002020">
    <property type="term" value="F:protease binding"/>
    <property type="evidence" value="ECO:0007669"/>
    <property type="project" value="TreeGrafter"/>
</dbReference>
<feature type="compositionally biased region" description="Basic and acidic residues" evidence="1">
    <location>
        <begin position="693"/>
        <end position="715"/>
    </location>
</feature>
<dbReference type="EMBL" id="CADCXU010010167">
    <property type="protein sequence ID" value="CAB0000893.1"/>
    <property type="molecule type" value="Genomic_DNA"/>
</dbReference>
<evidence type="ECO:0000313" key="5">
    <source>
        <dbReference type="Proteomes" id="UP000479000"/>
    </source>
</evidence>
<dbReference type="InterPro" id="IPR038106">
    <property type="entry name" value="NFRKB_winged_sf"/>
</dbReference>
<protein>
    <submittedName>
        <fullName evidence="4">Uncharacterized protein</fullName>
    </submittedName>
</protein>
<evidence type="ECO:0000313" key="4">
    <source>
        <dbReference type="EMBL" id="CAB0000893.1"/>
    </source>
</evidence>
<dbReference type="Pfam" id="PF25793">
    <property type="entry name" value="WHD_2nd_NFRKB"/>
    <property type="match status" value="1"/>
</dbReference>
<dbReference type="GO" id="GO:0031011">
    <property type="term" value="C:Ino80 complex"/>
    <property type="evidence" value="ECO:0007669"/>
    <property type="project" value="InterPro"/>
</dbReference>
<dbReference type="Proteomes" id="UP000479000">
    <property type="component" value="Unassembled WGS sequence"/>
</dbReference>
<reference evidence="4 5" key="1">
    <citation type="submission" date="2020-02" db="EMBL/GenBank/DDBJ databases">
        <authorList>
            <person name="Ferguson B K."/>
        </authorList>
    </citation>
    <scope>NUCLEOTIDE SEQUENCE [LARGE SCALE GENOMIC DNA]</scope>
</reference>
<sequence length="854" mass="93255">MQCAHEMLILQFHVAGTPRPAHGRHHIARYSGTSEIPEKAAHQAFGSEENQNENGPDSIAVESSGKVTSFFSNKKIKLEPPEIPSKKITLEQPEMKKSRSDSTDSRKSKTDSVDSLIRKIKVERECPSPKRVKLEPIDLPIVTSSIKVEPITTTVTSKTSVGSMTPISSLAPSSVFGPILTPTSCVKPNTPSSLMPISSIPTSILPSTTSSAMSPITTVSSTPVASVGSMTSVSSLTPLLSSSLSTANAQTSTVFPSSTSTMFPTSTSSLKTLPRIMTPTPRAIPPMPRNVTLATLSDLDGYDMMDLPVDIDETPHHEMEEIKPHPELTQDVHACFFSLIRDILLSTPHHRIEISELEKQVKAWASSPIGPLNPWYSPQLENQLSSAVLFLAGDPTDSLPEEYVPYMEWKSQEGAYQWIGAGRDSDHHLTLLCNLWLERGAERSTTSTVTTTVATTTSTVTTSSTGSQAIIMPELPPRGPAVRPTSPRKKELFRHQEKERYETPQKAFAYSYGGNDCTVGPVRSMQAGSNASKARGHTLLVEDRPKHITIFELVRDAVARCPNSQGTRADIVTLLKDSQYLLENAPEPVLSSAVSSALDRLHYEHDPIVKYDTKRKIWMYLHKGRSLEEHAFVNSSSCHRVTGCPHHPHVCGQLYKHGYEHAARHVRQRSSSPVAVAHPGQAEDDFEDDDDRNGDQESDGRSREEYVGQGEDRAESGGCGRRRSAAARADAGAESAAENVRGNVAEEDGRRNRQRRQPVVGAVRVCARRHFSAARSGNRRDCLDKSCEAAIAHYCGEFILKTTKYSENRATAEPASEPTADPSAQTAADGRVEQRPPESAAEEGRHLRPPAAAG</sequence>
<dbReference type="InterPro" id="IPR025220">
    <property type="entry name" value="NFRKB_WH_1"/>
</dbReference>
<dbReference type="InterPro" id="IPR057748">
    <property type="entry name" value="NFRKB_WH_2"/>
</dbReference>
<feature type="region of interest" description="Disordered" evidence="1">
    <location>
        <begin position="81"/>
        <end position="114"/>
    </location>
</feature>
<evidence type="ECO:0000259" key="3">
    <source>
        <dbReference type="Pfam" id="PF25793"/>
    </source>
</evidence>
<dbReference type="InterPro" id="IPR024867">
    <property type="entry name" value="NFRKB"/>
</dbReference>
<organism evidence="4 5">
    <name type="scientific">Nesidiocoris tenuis</name>
    <dbReference type="NCBI Taxonomy" id="355587"/>
    <lineage>
        <taxon>Eukaryota</taxon>
        <taxon>Metazoa</taxon>
        <taxon>Ecdysozoa</taxon>
        <taxon>Arthropoda</taxon>
        <taxon>Hexapoda</taxon>
        <taxon>Insecta</taxon>
        <taxon>Pterygota</taxon>
        <taxon>Neoptera</taxon>
        <taxon>Paraneoptera</taxon>
        <taxon>Hemiptera</taxon>
        <taxon>Heteroptera</taxon>
        <taxon>Panheteroptera</taxon>
        <taxon>Cimicomorpha</taxon>
        <taxon>Miridae</taxon>
        <taxon>Dicyphina</taxon>
        <taxon>Nesidiocoris</taxon>
    </lineage>
</organism>
<feature type="region of interest" description="Disordered" evidence="1">
    <location>
        <begin position="43"/>
        <end position="64"/>
    </location>
</feature>
<dbReference type="PANTHER" id="PTHR13052">
    <property type="entry name" value="NFRKB-RELATED"/>
    <property type="match status" value="1"/>
</dbReference>
<proteinExistence type="predicted"/>
<feature type="compositionally biased region" description="Basic and acidic residues" evidence="1">
    <location>
        <begin position="830"/>
        <end position="846"/>
    </location>
</feature>
<evidence type="ECO:0000259" key="2">
    <source>
        <dbReference type="Pfam" id="PF14465"/>
    </source>
</evidence>
<feature type="domain" description="Nuclear factor related to kappa-B-binding protein winged helix-like" evidence="2">
    <location>
        <begin position="336"/>
        <end position="436"/>
    </location>
</feature>